<dbReference type="InterPro" id="IPR003018">
    <property type="entry name" value="GAF"/>
</dbReference>
<dbReference type="PROSITE" id="PS50921">
    <property type="entry name" value="ANTAR"/>
    <property type="match status" value="1"/>
</dbReference>
<dbReference type="GO" id="GO:0003723">
    <property type="term" value="F:RNA binding"/>
    <property type="evidence" value="ECO:0007669"/>
    <property type="project" value="InterPro"/>
</dbReference>
<evidence type="ECO:0000259" key="5">
    <source>
        <dbReference type="PROSITE" id="PS50921"/>
    </source>
</evidence>
<dbReference type="AlphaFoldDB" id="A0A2P2CD64"/>
<dbReference type="PIRSF" id="PIRSF036625">
    <property type="entry name" value="GAF_ANTAR"/>
    <property type="match status" value="1"/>
</dbReference>
<keyword evidence="1" id="KW-0808">Transferase</keyword>
<dbReference type="SUPFAM" id="SSF52172">
    <property type="entry name" value="CheY-like"/>
    <property type="match status" value="1"/>
</dbReference>
<reference evidence="6" key="1">
    <citation type="submission" date="2015-08" db="EMBL/GenBank/DDBJ databases">
        <authorList>
            <person name="Babu N.S."/>
            <person name="Beckwith C.J."/>
            <person name="Beseler K.G."/>
            <person name="Brison A."/>
            <person name="Carone J.V."/>
            <person name="Caskin T.P."/>
            <person name="Diamond M."/>
            <person name="Durham M.E."/>
            <person name="Foxe J.M."/>
            <person name="Go M."/>
            <person name="Henderson B.A."/>
            <person name="Jones I.B."/>
            <person name="McGettigan J.A."/>
            <person name="Micheletti S.J."/>
            <person name="Nasrallah M.E."/>
            <person name="Ortiz D."/>
            <person name="Piller C.R."/>
            <person name="Privatt S.R."/>
            <person name="Schneider S.L."/>
            <person name="Sharp S."/>
            <person name="Smith T.C."/>
            <person name="Stanton J.D."/>
            <person name="Ullery H.E."/>
            <person name="Wilson R.J."/>
            <person name="Serrano M.G."/>
            <person name="Buck G."/>
            <person name="Lee V."/>
            <person name="Wang Y."/>
            <person name="Carvalho R."/>
            <person name="Voegtly L."/>
            <person name="Shi R."/>
            <person name="Duckworth R."/>
            <person name="Johnson A."/>
            <person name="Loviza R."/>
            <person name="Walstead R."/>
            <person name="Shah Z."/>
            <person name="Kiflezghi M."/>
            <person name="Wade K."/>
            <person name="Ball S.L."/>
            <person name="Bradley K.W."/>
            <person name="Asai D.J."/>
            <person name="Bowman C.A."/>
            <person name="Russell D.A."/>
            <person name="Pope W.H."/>
            <person name="Jacobs-Sera D."/>
            <person name="Hendrix R.W."/>
            <person name="Hatfull G.F."/>
        </authorList>
    </citation>
    <scope>NUCLEOTIDE SEQUENCE</scope>
</reference>
<dbReference type="SUPFAM" id="SSF55781">
    <property type="entry name" value="GAF domain-like"/>
    <property type="match status" value="1"/>
</dbReference>
<organism evidence="6">
    <name type="scientific">metagenome</name>
    <dbReference type="NCBI Taxonomy" id="256318"/>
    <lineage>
        <taxon>unclassified sequences</taxon>
        <taxon>metagenomes</taxon>
    </lineage>
</organism>
<proteinExistence type="predicted"/>
<protein>
    <recommendedName>
        <fullName evidence="5">ANTAR domain-containing protein</fullName>
    </recommendedName>
</protein>
<dbReference type="GO" id="GO:0016301">
    <property type="term" value="F:kinase activity"/>
    <property type="evidence" value="ECO:0007669"/>
    <property type="project" value="UniProtKB-KW"/>
</dbReference>
<evidence type="ECO:0000256" key="1">
    <source>
        <dbReference type="ARBA" id="ARBA00022679"/>
    </source>
</evidence>
<keyword evidence="2" id="KW-0418">Kinase</keyword>
<keyword evidence="4" id="KW-0804">Transcription</keyword>
<name>A0A2P2CD64_9ZZZZ</name>
<evidence type="ECO:0000256" key="2">
    <source>
        <dbReference type="ARBA" id="ARBA00022777"/>
    </source>
</evidence>
<evidence type="ECO:0000313" key="6">
    <source>
        <dbReference type="EMBL" id="CUR59943.1"/>
    </source>
</evidence>
<dbReference type="InterPro" id="IPR005561">
    <property type="entry name" value="ANTAR"/>
</dbReference>
<evidence type="ECO:0000256" key="4">
    <source>
        <dbReference type="ARBA" id="ARBA00023163"/>
    </source>
</evidence>
<accession>A0A2P2CD64</accession>
<dbReference type="Pfam" id="PF03861">
    <property type="entry name" value="ANTAR"/>
    <property type="match status" value="1"/>
</dbReference>
<dbReference type="SMART" id="SM00065">
    <property type="entry name" value="GAF"/>
    <property type="match status" value="1"/>
</dbReference>
<dbReference type="InterPro" id="IPR029016">
    <property type="entry name" value="GAF-like_dom_sf"/>
</dbReference>
<dbReference type="Pfam" id="PF13185">
    <property type="entry name" value="GAF_2"/>
    <property type="match status" value="1"/>
</dbReference>
<keyword evidence="3" id="KW-0805">Transcription regulation</keyword>
<dbReference type="InterPro" id="IPR036388">
    <property type="entry name" value="WH-like_DNA-bd_sf"/>
</dbReference>
<feature type="domain" description="ANTAR" evidence="5">
    <location>
        <begin position="167"/>
        <end position="228"/>
    </location>
</feature>
<dbReference type="EMBL" id="CZKA01000066">
    <property type="protein sequence ID" value="CUR59943.1"/>
    <property type="molecule type" value="Genomic_DNA"/>
</dbReference>
<dbReference type="InterPro" id="IPR011006">
    <property type="entry name" value="CheY-like_superfamily"/>
</dbReference>
<sequence>MTTALRLTRVFVELADTLVDEFDAVDFLHTLTERTVELLPADAAGVILSDQRGRLQVVASTSNLAHVLELFELQSAEGPCLDCFTSGQRVVNVEPEVAEQRWPRFSAAAAEAGYRSAHALPLRLRDQVIGAMNLFCLDRTVLGEDDLSLGQALADVATIGLLQERAVRQSELMAEQLQTALNTRVLIEQAKGVVFARDGVHVDEAFRLMRDHSRRHSQLLRDTAHQVIEGSLTIEALRTV</sequence>
<dbReference type="SMART" id="SM01012">
    <property type="entry name" value="ANTAR"/>
    <property type="match status" value="1"/>
</dbReference>
<dbReference type="Gene3D" id="1.10.10.10">
    <property type="entry name" value="Winged helix-like DNA-binding domain superfamily/Winged helix DNA-binding domain"/>
    <property type="match status" value="1"/>
</dbReference>
<dbReference type="Gene3D" id="3.30.450.40">
    <property type="match status" value="1"/>
</dbReference>
<dbReference type="InterPro" id="IPR012074">
    <property type="entry name" value="GAF_ANTAR"/>
</dbReference>
<evidence type="ECO:0000256" key="3">
    <source>
        <dbReference type="ARBA" id="ARBA00023015"/>
    </source>
</evidence>
<gene>
    <name evidence="6" type="ORF">NOCA2690049</name>
</gene>